<dbReference type="InterPro" id="IPR006037">
    <property type="entry name" value="RCK_C"/>
</dbReference>
<keyword evidence="6" id="KW-0406">Ion transport</keyword>
<evidence type="ECO:0000256" key="2">
    <source>
        <dbReference type="ARBA" id="ARBA00022448"/>
    </source>
</evidence>
<evidence type="ECO:0000256" key="5">
    <source>
        <dbReference type="ARBA" id="ARBA00023027"/>
    </source>
</evidence>
<dbReference type="Pfam" id="PF02080">
    <property type="entry name" value="TrkA_C"/>
    <property type="match status" value="1"/>
</dbReference>
<gene>
    <name evidence="9" type="ORF">KCG48_01480</name>
</gene>
<dbReference type="EMBL" id="JAGSCS010000001">
    <property type="protein sequence ID" value="MBR0575002.1"/>
    <property type="molecule type" value="Genomic_DNA"/>
</dbReference>
<dbReference type="InterPro" id="IPR006036">
    <property type="entry name" value="K_uptake_TrkA"/>
</dbReference>
<feature type="domain" description="RCK N-terminal" evidence="7">
    <location>
        <begin position="1"/>
        <end position="117"/>
    </location>
</feature>
<keyword evidence="4" id="KW-0630">Potassium</keyword>
<evidence type="ECO:0000256" key="4">
    <source>
        <dbReference type="ARBA" id="ARBA00022958"/>
    </source>
</evidence>
<dbReference type="InterPro" id="IPR036291">
    <property type="entry name" value="NAD(P)-bd_dom_sf"/>
</dbReference>
<dbReference type="PANTHER" id="PTHR43833">
    <property type="entry name" value="POTASSIUM CHANNEL PROTEIN 2-RELATED-RELATED"/>
    <property type="match status" value="1"/>
</dbReference>
<dbReference type="GO" id="GO:0015079">
    <property type="term" value="F:potassium ion transmembrane transporter activity"/>
    <property type="evidence" value="ECO:0007669"/>
    <property type="project" value="InterPro"/>
</dbReference>
<evidence type="ECO:0000259" key="7">
    <source>
        <dbReference type="PROSITE" id="PS51201"/>
    </source>
</evidence>
<name>A0A941CLV6_9CLOT</name>
<dbReference type="PANTHER" id="PTHR43833:SF5">
    <property type="entry name" value="TRK SYSTEM POTASSIUM UPTAKE PROTEIN TRKA"/>
    <property type="match status" value="1"/>
</dbReference>
<dbReference type="InterPro" id="IPR003148">
    <property type="entry name" value="RCK_N"/>
</dbReference>
<keyword evidence="3" id="KW-0633">Potassium transport</keyword>
<dbReference type="Gene3D" id="3.40.50.720">
    <property type="entry name" value="NAD(P)-binding Rossmann-like Domain"/>
    <property type="match status" value="1"/>
</dbReference>
<feature type="domain" description="RCK C-terminal" evidence="8">
    <location>
        <begin position="137"/>
        <end position="218"/>
    </location>
</feature>
<keyword evidence="5" id="KW-0520">NAD</keyword>
<evidence type="ECO:0000256" key="1">
    <source>
        <dbReference type="ARBA" id="ARBA00017378"/>
    </source>
</evidence>
<dbReference type="SUPFAM" id="SSF116726">
    <property type="entry name" value="TrkA C-terminal domain-like"/>
    <property type="match status" value="1"/>
</dbReference>
<protein>
    <recommendedName>
        <fullName evidence="1">Trk system potassium uptake protein TrkA</fullName>
    </recommendedName>
</protein>
<comment type="caution">
    <text evidence="9">The sequence shown here is derived from an EMBL/GenBank/DDBJ whole genome shotgun (WGS) entry which is preliminary data.</text>
</comment>
<dbReference type="PROSITE" id="PS51201">
    <property type="entry name" value="RCK_N"/>
    <property type="match status" value="1"/>
</dbReference>
<proteinExistence type="predicted"/>
<evidence type="ECO:0000313" key="9">
    <source>
        <dbReference type="EMBL" id="MBR0575002.1"/>
    </source>
</evidence>
<reference evidence="9" key="1">
    <citation type="submission" date="2021-04" db="EMBL/GenBank/DDBJ databases">
        <title>Proteiniclasticum sedimins sp. nov., an obligate anaerobic bacterium isolated from anaerobic sludge.</title>
        <authorList>
            <person name="Liu J."/>
        </authorList>
    </citation>
    <scope>NUCLEOTIDE SEQUENCE</scope>
    <source>
        <strain evidence="9">BAD-10</strain>
    </source>
</reference>
<dbReference type="SUPFAM" id="SSF51735">
    <property type="entry name" value="NAD(P)-binding Rossmann-fold domains"/>
    <property type="match status" value="1"/>
</dbReference>
<dbReference type="InterPro" id="IPR036721">
    <property type="entry name" value="RCK_C_sf"/>
</dbReference>
<evidence type="ECO:0000256" key="3">
    <source>
        <dbReference type="ARBA" id="ARBA00022538"/>
    </source>
</evidence>
<dbReference type="InterPro" id="IPR050721">
    <property type="entry name" value="Trk_Ktr_HKT_K-transport"/>
</dbReference>
<dbReference type="Gene3D" id="3.30.70.1450">
    <property type="entry name" value="Regulator of K+ conductance, C-terminal domain"/>
    <property type="match status" value="1"/>
</dbReference>
<dbReference type="Pfam" id="PF02254">
    <property type="entry name" value="TrkA_N"/>
    <property type="match status" value="1"/>
</dbReference>
<evidence type="ECO:0000313" key="10">
    <source>
        <dbReference type="Proteomes" id="UP000675379"/>
    </source>
</evidence>
<accession>A0A941CLV6</accession>
<keyword evidence="10" id="KW-1185">Reference proteome</keyword>
<keyword evidence="2" id="KW-0813">Transport</keyword>
<dbReference type="PRINTS" id="PR00335">
    <property type="entry name" value="KUPTAKETRKA"/>
</dbReference>
<dbReference type="PROSITE" id="PS51202">
    <property type="entry name" value="RCK_C"/>
    <property type="match status" value="1"/>
</dbReference>
<evidence type="ECO:0000256" key="6">
    <source>
        <dbReference type="ARBA" id="ARBA00023065"/>
    </source>
</evidence>
<sequence length="230" mass="25606">MKTIIVGGGKVGYYLLKTLYEHGHDVALIERDQDVCQRIAESIPVDVIHGDGTDLDVLRDAGIEDADIVAAVTGTDEENLIICKIAKLQYQISRTISRVNNPKNMEMFKVLGIDNTVCSTAVIANLIESEVDHPQVKILNTFDRGSMVLAEIIITSELTWSGKRIADIPFPVECVIVSVFRNDAIIYPKGDTQFQEGDKVLLVTSPSELQEFAQTMNKGRKKRWNLTKMN</sequence>
<evidence type="ECO:0000259" key="8">
    <source>
        <dbReference type="PROSITE" id="PS51202"/>
    </source>
</evidence>
<dbReference type="AlphaFoldDB" id="A0A941CLV6"/>
<dbReference type="RefSeq" id="WP_211799511.1">
    <property type="nucleotide sequence ID" value="NZ_JAGSCS010000001.1"/>
</dbReference>
<organism evidence="9 10">
    <name type="scientific">Proteiniclasticum sediminis</name>
    <dbReference type="NCBI Taxonomy" id="2804028"/>
    <lineage>
        <taxon>Bacteria</taxon>
        <taxon>Bacillati</taxon>
        <taxon>Bacillota</taxon>
        <taxon>Clostridia</taxon>
        <taxon>Eubacteriales</taxon>
        <taxon>Clostridiaceae</taxon>
        <taxon>Proteiniclasticum</taxon>
    </lineage>
</organism>
<dbReference type="Proteomes" id="UP000675379">
    <property type="component" value="Unassembled WGS sequence"/>
</dbReference>
<dbReference type="GO" id="GO:0005886">
    <property type="term" value="C:plasma membrane"/>
    <property type="evidence" value="ECO:0007669"/>
    <property type="project" value="InterPro"/>
</dbReference>